<organism evidence="9 10">
    <name type="scientific">Frankliniella occidentalis</name>
    <name type="common">Western flower thrips</name>
    <name type="synonym">Euthrips occidentalis</name>
    <dbReference type="NCBI Taxonomy" id="133901"/>
    <lineage>
        <taxon>Eukaryota</taxon>
        <taxon>Metazoa</taxon>
        <taxon>Ecdysozoa</taxon>
        <taxon>Arthropoda</taxon>
        <taxon>Hexapoda</taxon>
        <taxon>Insecta</taxon>
        <taxon>Pterygota</taxon>
        <taxon>Neoptera</taxon>
        <taxon>Paraneoptera</taxon>
        <taxon>Thysanoptera</taxon>
        <taxon>Terebrantia</taxon>
        <taxon>Thripoidea</taxon>
        <taxon>Thripidae</taxon>
        <taxon>Frankliniella</taxon>
    </lineage>
</organism>
<comment type="similarity">
    <text evidence="2 8">Belongs to the cytochrome P450 family.</text>
</comment>
<keyword evidence="3 7" id="KW-0479">Metal-binding</keyword>
<dbReference type="PRINTS" id="PR00463">
    <property type="entry name" value="EP450I"/>
</dbReference>
<keyword evidence="5 7" id="KW-0408">Iron</keyword>
<evidence type="ECO:0000256" key="5">
    <source>
        <dbReference type="ARBA" id="ARBA00023004"/>
    </source>
</evidence>
<dbReference type="PANTHER" id="PTHR24303">
    <property type="entry name" value="HEME-BINDING MONOOXYGENASE FAMILY"/>
    <property type="match status" value="1"/>
</dbReference>
<dbReference type="InterPro" id="IPR017972">
    <property type="entry name" value="Cyt_P450_CS"/>
</dbReference>
<proteinExistence type="inferred from homology"/>
<evidence type="ECO:0000256" key="3">
    <source>
        <dbReference type="ARBA" id="ARBA00022723"/>
    </source>
</evidence>
<dbReference type="RefSeq" id="XP_052119761.1">
    <property type="nucleotide sequence ID" value="XM_052263801.1"/>
</dbReference>
<feature type="binding site" description="axial binding residue" evidence="7">
    <location>
        <position position="90"/>
    </location>
    <ligand>
        <name>heme</name>
        <dbReference type="ChEBI" id="CHEBI:30413"/>
    </ligand>
    <ligandPart>
        <name>Fe</name>
        <dbReference type="ChEBI" id="CHEBI:18248"/>
    </ligandPart>
</feature>
<dbReference type="Proteomes" id="UP000504606">
    <property type="component" value="Unplaced"/>
</dbReference>
<keyword evidence="6 8" id="KW-0503">Monooxygenase</keyword>
<dbReference type="InterPro" id="IPR002401">
    <property type="entry name" value="Cyt_P450_E_grp-I"/>
</dbReference>
<gene>
    <name evidence="10" type="primary">LOC127748816</name>
</gene>
<comment type="cofactor">
    <cofactor evidence="1 7">
        <name>heme</name>
        <dbReference type="ChEBI" id="CHEBI:30413"/>
    </cofactor>
</comment>
<dbReference type="Gene3D" id="1.10.630.10">
    <property type="entry name" value="Cytochrome P450"/>
    <property type="match status" value="1"/>
</dbReference>
<keyword evidence="4 8" id="KW-0560">Oxidoreductase</keyword>
<sequence length="147" mass="16679">MPYTDSVALESIRMFMGRTFGVPHRAVKDTYLMGHFIPKETMMIVNIPSVLMDKRVWGDPENFRPERFIKDGKVQIPDEYLPFGFGKHRCLGETLARSNVFLFTASMLQRFDFRVPPGEPLPSTQCVDGVTAATLPYNALVTHRVAV</sequence>
<dbReference type="GO" id="GO:0020037">
    <property type="term" value="F:heme binding"/>
    <property type="evidence" value="ECO:0007669"/>
    <property type="project" value="InterPro"/>
</dbReference>
<dbReference type="GO" id="GO:0004497">
    <property type="term" value="F:monooxygenase activity"/>
    <property type="evidence" value="ECO:0007669"/>
    <property type="project" value="UniProtKB-KW"/>
</dbReference>
<evidence type="ECO:0000313" key="10">
    <source>
        <dbReference type="RefSeq" id="XP_052119761.1"/>
    </source>
</evidence>
<dbReference type="InterPro" id="IPR036396">
    <property type="entry name" value="Cyt_P450_sf"/>
</dbReference>
<dbReference type="GeneID" id="127748816"/>
<keyword evidence="7 8" id="KW-0349">Heme</keyword>
<evidence type="ECO:0000256" key="8">
    <source>
        <dbReference type="RuleBase" id="RU000461"/>
    </source>
</evidence>
<dbReference type="GO" id="GO:0016705">
    <property type="term" value="F:oxidoreductase activity, acting on paired donors, with incorporation or reduction of molecular oxygen"/>
    <property type="evidence" value="ECO:0007669"/>
    <property type="project" value="InterPro"/>
</dbReference>
<evidence type="ECO:0000256" key="2">
    <source>
        <dbReference type="ARBA" id="ARBA00010617"/>
    </source>
</evidence>
<evidence type="ECO:0000256" key="7">
    <source>
        <dbReference type="PIRSR" id="PIRSR602401-1"/>
    </source>
</evidence>
<evidence type="ECO:0000313" key="9">
    <source>
        <dbReference type="Proteomes" id="UP000504606"/>
    </source>
</evidence>
<reference evidence="10" key="1">
    <citation type="submission" date="2025-08" db="UniProtKB">
        <authorList>
            <consortium name="RefSeq"/>
        </authorList>
    </citation>
    <scope>IDENTIFICATION</scope>
    <source>
        <tissue evidence="10">Whole organism</tissue>
    </source>
</reference>
<protein>
    <submittedName>
        <fullName evidence="10">Probable cytochrome P450 303a1</fullName>
    </submittedName>
</protein>
<evidence type="ECO:0000256" key="4">
    <source>
        <dbReference type="ARBA" id="ARBA00023002"/>
    </source>
</evidence>
<dbReference type="SUPFAM" id="SSF48264">
    <property type="entry name" value="Cytochrome P450"/>
    <property type="match status" value="1"/>
</dbReference>
<name>A0A9C6WS37_FRAOC</name>
<dbReference type="PANTHER" id="PTHR24303:SF13">
    <property type="entry name" value="CYTOCHROME P450 303A1-RELATED"/>
    <property type="match status" value="1"/>
</dbReference>
<dbReference type="KEGG" id="foc:127748816"/>
<evidence type="ECO:0000256" key="1">
    <source>
        <dbReference type="ARBA" id="ARBA00001971"/>
    </source>
</evidence>
<dbReference type="Pfam" id="PF00067">
    <property type="entry name" value="p450"/>
    <property type="match status" value="1"/>
</dbReference>
<keyword evidence="9" id="KW-1185">Reference proteome</keyword>
<accession>A0A9C6WS37</accession>
<dbReference type="PROSITE" id="PS00086">
    <property type="entry name" value="CYTOCHROME_P450"/>
    <property type="match status" value="1"/>
</dbReference>
<dbReference type="InterPro" id="IPR001128">
    <property type="entry name" value="Cyt_P450"/>
</dbReference>
<dbReference type="OrthoDB" id="1055148at2759"/>
<dbReference type="GO" id="GO:0005506">
    <property type="term" value="F:iron ion binding"/>
    <property type="evidence" value="ECO:0007669"/>
    <property type="project" value="InterPro"/>
</dbReference>
<evidence type="ECO:0000256" key="6">
    <source>
        <dbReference type="ARBA" id="ARBA00023033"/>
    </source>
</evidence>
<dbReference type="AlphaFoldDB" id="A0A9C6WS37"/>